<evidence type="ECO:0000313" key="2">
    <source>
        <dbReference type="Proteomes" id="UP001163321"/>
    </source>
</evidence>
<dbReference type="EMBL" id="CM047580">
    <property type="protein sequence ID" value="KAI9921591.1"/>
    <property type="molecule type" value="Genomic_DNA"/>
</dbReference>
<proteinExistence type="predicted"/>
<name>A0ACC0WV79_9STRA</name>
<reference evidence="1 2" key="1">
    <citation type="journal article" date="2022" name="bioRxiv">
        <title>The genome of the oomycete Peronosclerospora sorghi, a cosmopolitan pathogen of maize and sorghum, is inflated with dispersed pseudogenes.</title>
        <authorList>
            <person name="Fletcher K."/>
            <person name="Martin F."/>
            <person name="Isakeit T."/>
            <person name="Cavanaugh K."/>
            <person name="Magill C."/>
            <person name="Michelmore R."/>
        </authorList>
    </citation>
    <scope>NUCLEOTIDE SEQUENCE [LARGE SCALE GENOMIC DNA]</scope>
    <source>
        <strain evidence="1">P6</strain>
    </source>
</reference>
<keyword evidence="2" id="KW-1185">Reference proteome</keyword>
<accession>A0ACC0WV79</accession>
<sequence length="72" mass="7923">MSSRFAHARKILRSSKYRYPRAPLTAAPSGRNTAVVRAYSPSPLIARFAAPMPFLSDALVNIVIQISNHVLT</sequence>
<evidence type="ECO:0000313" key="1">
    <source>
        <dbReference type="EMBL" id="KAI9921591.1"/>
    </source>
</evidence>
<comment type="caution">
    <text evidence="1">The sequence shown here is derived from an EMBL/GenBank/DDBJ whole genome shotgun (WGS) entry which is preliminary data.</text>
</comment>
<gene>
    <name evidence="1" type="ORF">PsorP6_001989</name>
</gene>
<protein>
    <submittedName>
        <fullName evidence="1">Uncharacterized protein</fullName>
    </submittedName>
</protein>
<dbReference type="Proteomes" id="UP001163321">
    <property type="component" value="Chromosome 1"/>
</dbReference>
<organism evidence="1 2">
    <name type="scientific">Peronosclerospora sorghi</name>
    <dbReference type="NCBI Taxonomy" id="230839"/>
    <lineage>
        <taxon>Eukaryota</taxon>
        <taxon>Sar</taxon>
        <taxon>Stramenopiles</taxon>
        <taxon>Oomycota</taxon>
        <taxon>Peronosporomycetes</taxon>
        <taxon>Peronosporales</taxon>
        <taxon>Peronosporaceae</taxon>
        <taxon>Peronosclerospora</taxon>
    </lineage>
</organism>